<dbReference type="Pfam" id="PF13412">
    <property type="entry name" value="HTH_24"/>
    <property type="match status" value="1"/>
</dbReference>
<organism evidence="1 2">
    <name type="scientific">Streptomyces smaragdinus</name>
    <dbReference type="NCBI Taxonomy" id="2585196"/>
    <lineage>
        <taxon>Bacteria</taxon>
        <taxon>Bacillati</taxon>
        <taxon>Actinomycetota</taxon>
        <taxon>Actinomycetes</taxon>
        <taxon>Kitasatosporales</taxon>
        <taxon>Streptomycetaceae</taxon>
        <taxon>Streptomyces</taxon>
    </lineage>
</organism>
<dbReference type="InterPro" id="IPR016032">
    <property type="entry name" value="Sig_transdc_resp-reg_C-effctor"/>
</dbReference>
<evidence type="ECO:0000313" key="2">
    <source>
        <dbReference type="Proteomes" id="UP000466345"/>
    </source>
</evidence>
<name>A0A7K0CCP2_9ACTN</name>
<gene>
    <name evidence="1" type="ORF">SRB5_13450</name>
</gene>
<dbReference type="GO" id="GO:0003677">
    <property type="term" value="F:DNA binding"/>
    <property type="evidence" value="ECO:0007669"/>
    <property type="project" value="InterPro"/>
</dbReference>
<dbReference type="Proteomes" id="UP000466345">
    <property type="component" value="Unassembled WGS sequence"/>
</dbReference>
<dbReference type="SUPFAM" id="SSF46894">
    <property type="entry name" value="C-terminal effector domain of the bipartite response regulators"/>
    <property type="match status" value="1"/>
</dbReference>
<evidence type="ECO:0000313" key="1">
    <source>
        <dbReference type="EMBL" id="MQY11230.1"/>
    </source>
</evidence>
<dbReference type="GO" id="GO:0006355">
    <property type="term" value="P:regulation of DNA-templated transcription"/>
    <property type="evidence" value="ECO:0007669"/>
    <property type="project" value="InterPro"/>
</dbReference>
<accession>A0A7K0CCP2</accession>
<dbReference type="Gene3D" id="1.10.10.10">
    <property type="entry name" value="Winged helix-like DNA-binding domain superfamily/Winged helix DNA-binding domain"/>
    <property type="match status" value="1"/>
</dbReference>
<dbReference type="AlphaFoldDB" id="A0A7K0CCP2"/>
<keyword evidence="2" id="KW-1185">Reference proteome</keyword>
<proteinExistence type="predicted"/>
<comment type="caution">
    <text evidence="1">The sequence shown here is derived from an EMBL/GenBank/DDBJ whole genome shotgun (WGS) entry which is preliminary data.</text>
</comment>
<sequence>MTVDTLMATLRTTSASDSIGPFLIKTFNGKVLEGAGLTDTAIAGRVSLSQRTVQRRIRALMEQAGVRNRFGLGAVLERRGLMPGWPRYRS</sequence>
<reference evidence="1 2" key="1">
    <citation type="submission" date="2019-10" db="EMBL/GenBank/DDBJ databases">
        <title>Streptomyces smaragdinus sp. nov. and Streptomyces fabii sp. nov., isolated from the gut of fungus growing-termite Macrotermes natalensis.</title>
        <authorList>
            <person name="Schwitalla J."/>
            <person name="Benndorf R."/>
            <person name="Martin K."/>
            <person name="De Beer W."/>
            <person name="Kaster A.-K."/>
            <person name="Vollmers J."/>
            <person name="Poulsen M."/>
            <person name="Beemelmanns C."/>
        </authorList>
    </citation>
    <scope>NUCLEOTIDE SEQUENCE [LARGE SCALE GENOMIC DNA]</scope>
    <source>
        <strain evidence="1 2">RB5</strain>
    </source>
</reference>
<dbReference type="InterPro" id="IPR036388">
    <property type="entry name" value="WH-like_DNA-bd_sf"/>
</dbReference>
<protein>
    <submittedName>
        <fullName evidence="1">Uncharacterized protein</fullName>
    </submittedName>
</protein>
<dbReference type="RefSeq" id="WP_194292862.1">
    <property type="nucleotide sequence ID" value="NZ_WEGJ01000003.1"/>
</dbReference>
<dbReference type="EMBL" id="WEGJ01000003">
    <property type="protein sequence ID" value="MQY11230.1"/>
    <property type="molecule type" value="Genomic_DNA"/>
</dbReference>